<keyword evidence="2 6" id="KW-0031">Aminopeptidase</keyword>
<proteinExistence type="inferred from homology"/>
<dbReference type="EMBL" id="CP061800">
    <property type="protein sequence ID" value="QTA86650.1"/>
    <property type="molecule type" value="Genomic_DNA"/>
</dbReference>
<keyword evidence="5 6" id="KW-0378">Hydrolase</keyword>
<dbReference type="GO" id="GO:0070006">
    <property type="term" value="F:metalloaminopeptidase activity"/>
    <property type="evidence" value="ECO:0007669"/>
    <property type="project" value="UniProtKB-UniRule"/>
</dbReference>
<feature type="binding site" evidence="6">
    <location>
        <position position="218"/>
    </location>
    <ligand>
        <name>a divalent metal cation</name>
        <dbReference type="ChEBI" id="CHEBI:60240"/>
        <label>2</label>
        <note>catalytic</note>
    </ligand>
</feature>
<comment type="cofactor">
    <cofactor evidence="6">
        <name>Co(2+)</name>
        <dbReference type="ChEBI" id="CHEBI:48828"/>
    </cofactor>
    <cofactor evidence="6">
        <name>Zn(2+)</name>
        <dbReference type="ChEBI" id="CHEBI:29105"/>
    </cofactor>
    <cofactor evidence="6">
        <name>Mn(2+)</name>
        <dbReference type="ChEBI" id="CHEBI:29035"/>
    </cofactor>
    <cofactor evidence="6">
        <name>Fe(2+)</name>
        <dbReference type="ChEBI" id="CHEBI:29033"/>
    </cofactor>
    <text evidence="6">Binds 2 divalent metal cations per subunit. Has a high-affinity and a low affinity metal-binding site. The true nature of the physiological cofactor is under debate. The enzyme is active with cobalt, zinc, manganese or divalent iron ions. Most likely, methionine aminopeptidases function as mononuclear Fe(2+)-metalloproteases under physiological conditions, and the catalytically relevant metal-binding site has been assigned to the histidine-containing high-affinity site.</text>
</comment>
<feature type="binding site" evidence="6">
    <location>
        <position position="251"/>
    </location>
    <ligand>
        <name>a divalent metal cation</name>
        <dbReference type="ChEBI" id="CHEBI:60240"/>
        <label>2</label>
        <note>catalytic</note>
    </ligand>
</feature>
<protein>
    <recommendedName>
        <fullName evidence="6 7">Methionine aminopeptidase</fullName>
        <shortName evidence="6">MAP</shortName>
        <shortName evidence="6">MetAP</shortName>
        <ecNumber evidence="6 7">3.4.11.18</ecNumber>
    </recommendedName>
    <alternativeName>
        <fullName evidence="6">Peptidase M</fullName>
    </alternativeName>
</protein>
<dbReference type="NCBIfam" id="NF008970">
    <property type="entry name" value="PRK12318.1"/>
    <property type="match status" value="1"/>
</dbReference>
<dbReference type="InterPro" id="IPR036005">
    <property type="entry name" value="Creatinase/aminopeptidase-like"/>
</dbReference>
<gene>
    <name evidence="6" type="primary">map</name>
    <name evidence="9" type="ORF">dnm_026740</name>
</gene>
<dbReference type="InterPro" id="IPR004027">
    <property type="entry name" value="SEC_C_motif"/>
</dbReference>
<feature type="binding site" evidence="6">
    <location>
        <position position="127"/>
    </location>
    <ligand>
        <name>substrate</name>
    </ligand>
</feature>
<comment type="similarity">
    <text evidence="6">Belongs to the peptidase M24A family. Methionine aminopeptidase type 1 subfamily.</text>
</comment>
<evidence type="ECO:0000256" key="5">
    <source>
        <dbReference type="ARBA" id="ARBA00022801"/>
    </source>
</evidence>
<dbReference type="CDD" id="cd01086">
    <property type="entry name" value="MetAP1"/>
    <property type="match status" value="1"/>
</dbReference>
<reference evidence="9" key="1">
    <citation type="journal article" date="2021" name="Microb. Physiol.">
        <title>Proteogenomic Insights into the Physiology of Marine, Sulfate-Reducing, Filamentous Desulfonema limicola and Desulfonema magnum.</title>
        <authorList>
            <person name="Schnaars V."/>
            <person name="Wohlbrand L."/>
            <person name="Scheve S."/>
            <person name="Hinrichs C."/>
            <person name="Reinhardt R."/>
            <person name="Rabus R."/>
        </authorList>
    </citation>
    <scope>NUCLEOTIDE SEQUENCE</scope>
    <source>
        <strain evidence="9">4be13</strain>
    </source>
</reference>
<dbReference type="PANTHER" id="PTHR43330:SF8">
    <property type="entry name" value="METHIONINE AMINOPEPTIDASE 1D, MITOCHONDRIAL"/>
    <property type="match status" value="1"/>
</dbReference>
<dbReference type="GO" id="GO:0004239">
    <property type="term" value="F:initiator methionyl aminopeptidase activity"/>
    <property type="evidence" value="ECO:0007669"/>
    <property type="project" value="UniProtKB-UniRule"/>
</dbReference>
<evidence type="ECO:0000256" key="1">
    <source>
        <dbReference type="ARBA" id="ARBA00002521"/>
    </source>
</evidence>
<evidence type="ECO:0000256" key="6">
    <source>
        <dbReference type="HAMAP-Rule" id="MF_01974"/>
    </source>
</evidence>
<comment type="catalytic activity">
    <reaction evidence="6 7">
        <text>Release of N-terminal amino acids, preferentially methionine, from peptides and arylamides.</text>
        <dbReference type="EC" id="3.4.11.18"/>
    </reaction>
</comment>
<dbReference type="PRINTS" id="PR00599">
    <property type="entry name" value="MAPEPTIDASE"/>
</dbReference>
<evidence type="ECO:0000259" key="8">
    <source>
        <dbReference type="Pfam" id="PF00557"/>
    </source>
</evidence>
<dbReference type="HAMAP" id="MF_01974">
    <property type="entry name" value="MetAP_1"/>
    <property type="match status" value="1"/>
</dbReference>
<evidence type="ECO:0000256" key="3">
    <source>
        <dbReference type="ARBA" id="ARBA00022670"/>
    </source>
</evidence>
<dbReference type="NCBIfam" id="TIGR00500">
    <property type="entry name" value="met_pdase_I"/>
    <property type="match status" value="1"/>
</dbReference>
<feature type="binding site" evidence="6">
    <location>
        <position position="282"/>
    </location>
    <ligand>
        <name>a divalent metal cation</name>
        <dbReference type="ChEBI" id="CHEBI:60240"/>
        <label>1</label>
    </ligand>
</feature>
<dbReference type="GO" id="GO:0006508">
    <property type="term" value="P:proteolysis"/>
    <property type="evidence" value="ECO:0007669"/>
    <property type="project" value="UniProtKB-KW"/>
</dbReference>
<organism evidence="9 10">
    <name type="scientific">Desulfonema magnum</name>
    <dbReference type="NCBI Taxonomy" id="45655"/>
    <lineage>
        <taxon>Bacteria</taxon>
        <taxon>Pseudomonadati</taxon>
        <taxon>Thermodesulfobacteriota</taxon>
        <taxon>Desulfobacteria</taxon>
        <taxon>Desulfobacterales</taxon>
        <taxon>Desulfococcaceae</taxon>
        <taxon>Desulfonema</taxon>
    </lineage>
</organism>
<feature type="binding site" evidence="6">
    <location>
        <position position="282"/>
    </location>
    <ligand>
        <name>a divalent metal cation</name>
        <dbReference type="ChEBI" id="CHEBI:60240"/>
        <label>2</label>
        <note>catalytic</note>
    </ligand>
</feature>
<accession>A0A975BK94</accession>
<evidence type="ECO:0000313" key="9">
    <source>
        <dbReference type="EMBL" id="QTA86650.1"/>
    </source>
</evidence>
<keyword evidence="10" id="KW-1185">Reference proteome</keyword>
<dbReference type="Gene3D" id="3.90.230.10">
    <property type="entry name" value="Creatinase/methionine aminopeptidase superfamily"/>
    <property type="match status" value="1"/>
</dbReference>
<evidence type="ECO:0000256" key="7">
    <source>
        <dbReference type="RuleBase" id="RU003653"/>
    </source>
</evidence>
<feature type="binding site" evidence="6">
    <location>
        <position position="155"/>
    </location>
    <ligand>
        <name>a divalent metal cation</name>
        <dbReference type="ChEBI" id="CHEBI:60240"/>
        <label>1</label>
    </ligand>
</feature>
<feature type="domain" description="Peptidase M24" evidence="8">
    <location>
        <begin position="62"/>
        <end position="289"/>
    </location>
</feature>
<dbReference type="Gene3D" id="3.10.450.50">
    <property type="match status" value="1"/>
</dbReference>
<feature type="binding site" evidence="6">
    <location>
        <position position="144"/>
    </location>
    <ligand>
        <name>a divalent metal cation</name>
        <dbReference type="ChEBI" id="CHEBI:60240"/>
        <label>1</label>
    </ligand>
</feature>
<name>A0A975BK94_9BACT</name>
<feature type="binding site" evidence="6">
    <location>
        <position position="225"/>
    </location>
    <ligand>
        <name>substrate</name>
    </ligand>
</feature>
<dbReference type="PROSITE" id="PS00680">
    <property type="entry name" value="MAP_1"/>
    <property type="match status" value="1"/>
</dbReference>
<keyword evidence="4 6" id="KW-0479">Metal-binding</keyword>
<feature type="binding site" evidence="6">
    <location>
        <position position="155"/>
    </location>
    <ligand>
        <name>a divalent metal cation</name>
        <dbReference type="ChEBI" id="CHEBI:60240"/>
        <label>2</label>
        <note>catalytic</note>
    </ligand>
</feature>
<dbReference type="Proteomes" id="UP000663722">
    <property type="component" value="Chromosome"/>
</dbReference>
<sequence>MKFQTNKKKLKIGRNDPCPCGSGLKYKKCCLRKEKTQGFQSNKDLYYKKYRIRLKGEDDIQGIRKAGRLVLDTLDLVEAAIKPGMTTNEINTLVHEYTIKNGATPAPLHYRGFPKSVCVSVNEVICHGIPGERVLKEGDIANVDVTSILNGYYADANKTFFVGTPGPDAKKIVEICKESMKLGISMVKPGNTIGDIGWAIQNYAEGKGASVVREFVGHGVGFDFHESPQIPHYGQEGEGIVLIPGMVFTIEPMINLGKKELRVLKDNWTAVTQDGSLSAQFEQTILVTKDGFESLTPYN</sequence>
<dbReference type="SUPFAM" id="SSF103642">
    <property type="entry name" value="Sec-C motif"/>
    <property type="match status" value="1"/>
</dbReference>
<dbReference type="Pfam" id="PF02810">
    <property type="entry name" value="SEC-C"/>
    <property type="match status" value="1"/>
</dbReference>
<dbReference type="InterPro" id="IPR000994">
    <property type="entry name" value="Pept_M24"/>
</dbReference>
<comment type="subunit">
    <text evidence="6">Monomer.</text>
</comment>
<dbReference type="AlphaFoldDB" id="A0A975BK94"/>
<dbReference type="GO" id="GO:0046872">
    <property type="term" value="F:metal ion binding"/>
    <property type="evidence" value="ECO:0007669"/>
    <property type="project" value="UniProtKB-UniRule"/>
</dbReference>
<dbReference type="PANTHER" id="PTHR43330">
    <property type="entry name" value="METHIONINE AMINOPEPTIDASE"/>
    <property type="match status" value="1"/>
</dbReference>
<dbReference type="InterPro" id="IPR002467">
    <property type="entry name" value="Pept_M24A_MAP1"/>
</dbReference>
<comment type="function">
    <text evidence="1 6">Removes the N-terminal methionine from nascent proteins. The N-terminal methionine is often cleaved when the second residue in the primary sequence is small and uncharged (Met-Ala-, Cys, Gly, Pro, Ser, Thr, or Val). Requires deformylation of the N(alpha)-formylated initiator methionine before it can be hydrolyzed.</text>
</comment>
<evidence type="ECO:0000313" key="10">
    <source>
        <dbReference type="Proteomes" id="UP000663722"/>
    </source>
</evidence>
<evidence type="ECO:0000256" key="2">
    <source>
        <dbReference type="ARBA" id="ARBA00022438"/>
    </source>
</evidence>
<dbReference type="SUPFAM" id="SSF55920">
    <property type="entry name" value="Creatinase/aminopeptidase"/>
    <property type="match status" value="1"/>
</dbReference>
<evidence type="ECO:0000256" key="4">
    <source>
        <dbReference type="ARBA" id="ARBA00022723"/>
    </source>
</evidence>
<dbReference type="InterPro" id="IPR001714">
    <property type="entry name" value="Pept_M24_MAP"/>
</dbReference>
<dbReference type="KEGG" id="dmm:dnm_026740"/>
<keyword evidence="3 6" id="KW-0645">Protease</keyword>
<dbReference type="Pfam" id="PF00557">
    <property type="entry name" value="Peptidase_M24"/>
    <property type="match status" value="1"/>
</dbReference>
<dbReference type="EC" id="3.4.11.18" evidence="6 7"/>